<organism evidence="3 4">
    <name type="scientific">Aphanomyces euteiches</name>
    <dbReference type="NCBI Taxonomy" id="100861"/>
    <lineage>
        <taxon>Eukaryota</taxon>
        <taxon>Sar</taxon>
        <taxon>Stramenopiles</taxon>
        <taxon>Oomycota</taxon>
        <taxon>Saprolegniomycetes</taxon>
        <taxon>Saprolegniales</taxon>
        <taxon>Verrucalvaceae</taxon>
        <taxon>Aphanomyces</taxon>
    </lineage>
</organism>
<dbReference type="AlphaFoldDB" id="A0A6G0XJC7"/>
<protein>
    <submittedName>
        <fullName evidence="3">Uncharacterized protein</fullName>
    </submittedName>
</protein>
<comment type="caution">
    <text evidence="3">The sequence shown here is derived from an EMBL/GenBank/DDBJ whole genome shotgun (WGS) entry which is preliminary data.</text>
</comment>
<keyword evidence="4" id="KW-1185">Reference proteome</keyword>
<proteinExistence type="predicted"/>
<evidence type="ECO:0000256" key="2">
    <source>
        <dbReference type="SAM" id="Phobius"/>
    </source>
</evidence>
<keyword evidence="2" id="KW-0812">Transmembrane</keyword>
<accession>A0A6G0XJC7</accession>
<keyword evidence="2" id="KW-0472">Membrane</keyword>
<sequence length="343" mass="35328">MWRSRHSIASGSRPGDSCLFSLVIIQSSIDMVLGLFKSALCVASLQAVSIAAQPQPEIPVDLSLEDRLILGAAVIQDSYDQALADQASAKASVQGKGLERAAAAASSSGIDLTDDDQRAIVDLLLLAKASDEDTGGNNLDQLMNGLWELSLNASKKSTATDAILPPNSTTSTPVVTTNAPTSTEPATTIVPTTTIEPSPSPSLAVETMEPSPSPSLAVEPTSAPSTTATAAPTTTATEAPVADVKVAASNDEAKSDGSSSSVSTAWVIVGVVGAVAGVAMVVAHMNHRRHEDEHFVTPVPEFINDLPVECATKDIKNDAKEDSFSLEGVVAHGAKPDADNLPV</sequence>
<feature type="compositionally biased region" description="Low complexity" evidence="1">
    <location>
        <begin position="217"/>
        <end position="238"/>
    </location>
</feature>
<feature type="transmembrane region" description="Helical" evidence="2">
    <location>
        <begin position="264"/>
        <end position="283"/>
    </location>
</feature>
<feature type="compositionally biased region" description="Low complexity" evidence="1">
    <location>
        <begin position="165"/>
        <end position="197"/>
    </location>
</feature>
<keyword evidence="2" id="KW-1133">Transmembrane helix</keyword>
<evidence type="ECO:0000256" key="1">
    <source>
        <dbReference type="SAM" id="MobiDB-lite"/>
    </source>
</evidence>
<dbReference type="EMBL" id="VJMJ01000052">
    <property type="protein sequence ID" value="KAF0740398.1"/>
    <property type="molecule type" value="Genomic_DNA"/>
</dbReference>
<evidence type="ECO:0000313" key="4">
    <source>
        <dbReference type="Proteomes" id="UP000481153"/>
    </source>
</evidence>
<evidence type="ECO:0000313" key="3">
    <source>
        <dbReference type="EMBL" id="KAF0740398.1"/>
    </source>
</evidence>
<name>A0A6G0XJC7_9STRA</name>
<reference evidence="3 4" key="1">
    <citation type="submission" date="2019-07" db="EMBL/GenBank/DDBJ databases">
        <title>Genomics analysis of Aphanomyces spp. identifies a new class of oomycete effector associated with host adaptation.</title>
        <authorList>
            <person name="Gaulin E."/>
        </authorList>
    </citation>
    <scope>NUCLEOTIDE SEQUENCE [LARGE SCALE GENOMIC DNA]</scope>
    <source>
        <strain evidence="3 4">ATCC 201684</strain>
    </source>
</reference>
<dbReference type="VEuPathDB" id="FungiDB:AeMF1_005175"/>
<feature type="region of interest" description="Disordered" evidence="1">
    <location>
        <begin position="160"/>
        <end position="238"/>
    </location>
</feature>
<gene>
    <name evidence="3" type="ORF">Ae201684_004134</name>
</gene>
<dbReference type="Proteomes" id="UP000481153">
    <property type="component" value="Unassembled WGS sequence"/>
</dbReference>